<feature type="region of interest" description="Disordered" evidence="1">
    <location>
        <begin position="454"/>
        <end position="500"/>
    </location>
</feature>
<feature type="region of interest" description="Disordered" evidence="1">
    <location>
        <begin position="401"/>
        <end position="420"/>
    </location>
</feature>
<dbReference type="Gene3D" id="2.60.40.680">
    <property type="match status" value="1"/>
</dbReference>
<dbReference type="AlphaFoldDB" id="A0A174KFN8"/>
<evidence type="ECO:0000313" key="5">
    <source>
        <dbReference type="Proteomes" id="UP000095485"/>
    </source>
</evidence>
<feature type="compositionally biased region" description="Basic and acidic residues" evidence="1">
    <location>
        <begin position="472"/>
        <end position="482"/>
    </location>
</feature>
<dbReference type="GeneID" id="96227739"/>
<evidence type="ECO:0000313" key="4">
    <source>
        <dbReference type="EMBL" id="CUP10732.1"/>
    </source>
</evidence>
<dbReference type="CDD" id="cd08547">
    <property type="entry name" value="Type_II_cohesin"/>
    <property type="match status" value="1"/>
</dbReference>
<proteinExistence type="predicted"/>
<evidence type="ECO:0008006" key="6">
    <source>
        <dbReference type="Google" id="ProtNLM"/>
    </source>
</evidence>
<feature type="compositionally biased region" description="Basic residues" evidence="1">
    <location>
        <begin position="459"/>
        <end position="471"/>
    </location>
</feature>
<feature type="signal peptide" evidence="3">
    <location>
        <begin position="1"/>
        <end position="29"/>
    </location>
</feature>
<keyword evidence="2" id="KW-0812">Transmembrane</keyword>
<evidence type="ECO:0000256" key="2">
    <source>
        <dbReference type="SAM" id="Phobius"/>
    </source>
</evidence>
<dbReference type="OrthoDB" id="2020989at2"/>
<keyword evidence="2" id="KW-0472">Membrane</keyword>
<reference evidence="4 5" key="1">
    <citation type="submission" date="2015-09" db="EMBL/GenBank/DDBJ databases">
        <authorList>
            <consortium name="Pathogen Informatics"/>
        </authorList>
    </citation>
    <scope>NUCLEOTIDE SEQUENCE [LARGE SCALE GENOMIC DNA]</scope>
    <source>
        <strain evidence="4 5">2789STDY5834914</strain>
    </source>
</reference>
<dbReference type="SUPFAM" id="SSF49384">
    <property type="entry name" value="Carbohydrate-binding domain"/>
    <property type="match status" value="1"/>
</dbReference>
<evidence type="ECO:0000256" key="1">
    <source>
        <dbReference type="SAM" id="MobiDB-lite"/>
    </source>
</evidence>
<dbReference type="Proteomes" id="UP000095485">
    <property type="component" value="Unassembled WGS sequence"/>
</dbReference>
<accession>A0A174KFN8</accession>
<feature type="chain" id="PRO_5039111593" description="Cohesin domain-containing protein" evidence="3">
    <location>
        <begin position="30"/>
        <end position="580"/>
    </location>
</feature>
<keyword evidence="2" id="KW-1133">Transmembrane helix</keyword>
<keyword evidence="3" id="KW-0732">Signal</keyword>
<gene>
    <name evidence="4" type="ORF">ERS852526_00429</name>
</gene>
<dbReference type="GO" id="GO:0030246">
    <property type="term" value="F:carbohydrate binding"/>
    <property type="evidence" value="ECO:0007669"/>
    <property type="project" value="InterPro"/>
</dbReference>
<name>A0A174KFN8_9FIRM</name>
<feature type="transmembrane region" description="Helical" evidence="2">
    <location>
        <begin position="342"/>
        <end position="363"/>
    </location>
</feature>
<protein>
    <recommendedName>
        <fullName evidence="6">Cohesin domain-containing protein</fullName>
    </recommendedName>
</protein>
<sequence length="580" mass="64260">MKKVKKIIVSFLLMCMLCVGMTCVASATAAEFRFSDPQTSVGAEVDVTAKVSSAKALNTIQATLSYDKTKLRFISGDDATGGDGTITISRNDENAGTTMEFNLKFQALDEGTTSVEVAKVDGIDSNGVALEITSGSSSVSIAEGDKSLIQKEDTSSAAGGTEVKIGKSKYIVTDDFSDTIIPDGFVRDALKFEGTDHQIIKQESSGALAMYLTPENGGDADFYLYDSDTGKFAPLEVIEVAKGRYIIPLADDGNISLPSQYQKTSLTLNGKEFDTWQDTKNAEYYIVYAMNSDGEKTTYRYDTTDGTYQKYSPSSGTSSASDSTVNNGKGIWGKILNFVDSFLDIVVIIALVLFAVLLIVVIITSVKLHYRDLELDDLYDEYGIDMDEEEAEKKIQKKAAKKVNKEKKKNKKTAKKPAAVKKTSRFDYGEDEFEDYEDDFDDEDPWVTENIAKAMEHKPAKKQSARQKKPARRTEPEREKKPSQGVRALDETGPAIRKPVKKINLEDTNDFEAFTPLDEEAFDNFEGYYSEDDDYDLFGAGYDDDDLFDATADLLSNHPEKRRSHAEMDDTFKMDVIDLD</sequence>
<organism evidence="4 5">
    <name type="scientific">Dorea longicatena</name>
    <dbReference type="NCBI Taxonomy" id="88431"/>
    <lineage>
        <taxon>Bacteria</taxon>
        <taxon>Bacillati</taxon>
        <taxon>Bacillota</taxon>
        <taxon>Clostridia</taxon>
        <taxon>Lachnospirales</taxon>
        <taxon>Lachnospiraceae</taxon>
        <taxon>Dorea</taxon>
    </lineage>
</organism>
<evidence type="ECO:0000256" key="3">
    <source>
        <dbReference type="SAM" id="SignalP"/>
    </source>
</evidence>
<dbReference type="EMBL" id="CZAY01000003">
    <property type="protein sequence ID" value="CUP10732.1"/>
    <property type="molecule type" value="Genomic_DNA"/>
</dbReference>
<dbReference type="RefSeq" id="WP_055281576.1">
    <property type="nucleotide sequence ID" value="NZ_CZAY01000003.1"/>
</dbReference>
<dbReference type="InterPro" id="IPR008965">
    <property type="entry name" value="CBM2/CBM3_carb-bd_dom_sf"/>
</dbReference>